<gene>
    <name evidence="4" type="primary">6038788</name>
    <name evidence="3" type="ORF">CpipJ_CPIJ006660</name>
</gene>
<reference evidence="3" key="1">
    <citation type="submission" date="2007-03" db="EMBL/GenBank/DDBJ databases">
        <title>Annotation of Culex pipiens quinquefasciatus.</title>
        <authorList>
            <consortium name="The Broad Institute Genome Sequencing Platform"/>
            <person name="Atkinson P.W."/>
            <person name="Hemingway J."/>
            <person name="Christensen B.M."/>
            <person name="Higgs S."/>
            <person name="Kodira C."/>
            <person name="Hannick L."/>
            <person name="Megy K."/>
            <person name="O'Leary S."/>
            <person name="Pearson M."/>
            <person name="Haas B.J."/>
            <person name="Mauceli E."/>
            <person name="Wortman J.R."/>
            <person name="Lee N.H."/>
            <person name="Guigo R."/>
            <person name="Stanke M."/>
            <person name="Alvarado L."/>
            <person name="Amedeo P."/>
            <person name="Antoine C.H."/>
            <person name="Arensburger P."/>
            <person name="Bidwell S.L."/>
            <person name="Crawford M."/>
            <person name="Camaro F."/>
            <person name="Devon K."/>
            <person name="Engels R."/>
            <person name="Hammond M."/>
            <person name="Howarth C."/>
            <person name="Koehrsen M."/>
            <person name="Lawson D."/>
            <person name="Montgomery P."/>
            <person name="Nene V."/>
            <person name="Nusbaum C."/>
            <person name="Puiu D."/>
            <person name="Romero-Severson J."/>
            <person name="Severson D.W."/>
            <person name="Shumway M."/>
            <person name="Sisk P."/>
            <person name="Stolte C."/>
            <person name="Zeng Q."/>
            <person name="Eisenstadt E."/>
            <person name="Fraser-Liggett C."/>
            <person name="Strausberg R."/>
            <person name="Galagan J."/>
            <person name="Birren B."/>
            <person name="Collins F.H."/>
        </authorList>
    </citation>
    <scope>NUCLEOTIDE SEQUENCE [LARGE SCALE GENOMIC DNA]</scope>
    <source>
        <strain evidence="3">JHB</strain>
    </source>
</reference>
<dbReference type="STRING" id="7176.B0WIH4"/>
<evidence type="ECO:0000313" key="5">
    <source>
        <dbReference type="Proteomes" id="UP000002320"/>
    </source>
</evidence>
<dbReference type="GO" id="GO:0000785">
    <property type="term" value="C:chromatin"/>
    <property type="evidence" value="ECO:0007669"/>
    <property type="project" value="TreeGrafter"/>
</dbReference>
<dbReference type="GO" id="GO:0003677">
    <property type="term" value="F:DNA binding"/>
    <property type="evidence" value="ECO:0007669"/>
    <property type="project" value="TreeGrafter"/>
</dbReference>
<dbReference type="InParanoid" id="B0WIH4"/>
<name>B0WIH4_CULQU</name>
<evidence type="ECO:0000313" key="3">
    <source>
        <dbReference type="EMBL" id="EDS28480.1"/>
    </source>
</evidence>
<dbReference type="EMBL" id="DS231948">
    <property type="protein sequence ID" value="EDS28480.1"/>
    <property type="molecule type" value="Genomic_DNA"/>
</dbReference>
<dbReference type="Gene3D" id="3.40.50.720">
    <property type="entry name" value="NAD(P)-binding Rossmann-like Domain"/>
    <property type="match status" value="1"/>
</dbReference>
<dbReference type="InterPro" id="IPR006115">
    <property type="entry name" value="6PGDH_NADP-bd"/>
</dbReference>
<dbReference type="Pfam" id="PF03446">
    <property type="entry name" value="NAD_binding_2"/>
    <property type="match status" value="1"/>
</dbReference>
<dbReference type="OrthoDB" id="21615at2759"/>
<dbReference type="InterPro" id="IPR036291">
    <property type="entry name" value="NAD(P)-bd_dom_sf"/>
</dbReference>
<dbReference type="eggNOG" id="KOG0409">
    <property type="taxonomic scope" value="Eukaryota"/>
</dbReference>
<dbReference type="GO" id="GO:0140673">
    <property type="term" value="P:transcription elongation-coupled chromatin remodeling"/>
    <property type="evidence" value="ECO:0007669"/>
    <property type="project" value="TreeGrafter"/>
</dbReference>
<reference evidence="4" key="2">
    <citation type="submission" date="2020-05" db="UniProtKB">
        <authorList>
            <consortium name="EnsemblMetazoa"/>
        </authorList>
    </citation>
    <scope>IDENTIFICATION</scope>
    <source>
        <strain evidence="4">JHB</strain>
    </source>
</reference>
<keyword evidence="5" id="KW-1185">Reference proteome</keyword>
<sequence>MGCGIVKNLLNSGHSVVVEPHRHQVPQVQEAGAEDADTPSDVIEFTDGTNSCVSDLQEAKDLVFGNCCVLSANLVGKGFVQMTGDDPEKSQDIAKQIISKEAGTWIQNAISRNTFYLGDMVNVTMMDLVQMIHGVTLAGIAKGLISTDLERETVDSSSAITSSRNAAGTFPTATPENLAAVATTQSAATLLPAAVLGVSPSASQQLAATVAAATAAASPVSPLATSQQLGASQPAGFQQSPTAETNPQVADVAAISPTIQSGVPPLPSASSRPVADGFVAPAGSAAAANHATGPATIANYALVPASSFATTDYAFRPASGQASTAAAANHTLAPASDFAAAAAANTGSASASDYAAAADCSASINLCCYTQLPQRTCRPLFCSYQRQPTIDKTYC</sequence>
<evidence type="ECO:0000313" key="4">
    <source>
        <dbReference type="EnsemblMetazoa" id="CPIJ006660-PA"/>
    </source>
</evidence>
<dbReference type="GO" id="GO:0031491">
    <property type="term" value="F:nucleosome binding"/>
    <property type="evidence" value="ECO:0007669"/>
    <property type="project" value="TreeGrafter"/>
</dbReference>
<dbReference type="AlphaFoldDB" id="B0WIH4"/>
<dbReference type="PANTHER" id="PTHR43580">
    <property type="entry name" value="OXIDOREDUCTASE GLYR1-RELATED"/>
    <property type="match status" value="1"/>
</dbReference>
<evidence type="ECO:0000256" key="1">
    <source>
        <dbReference type="SAM" id="MobiDB-lite"/>
    </source>
</evidence>
<feature type="domain" description="6-phosphogluconate dehydrogenase NADP-binding" evidence="2">
    <location>
        <begin position="1"/>
        <end position="101"/>
    </location>
</feature>
<accession>B0WIH4</accession>
<organism>
    <name type="scientific">Culex quinquefasciatus</name>
    <name type="common">Southern house mosquito</name>
    <name type="synonym">Culex pungens</name>
    <dbReference type="NCBI Taxonomy" id="7176"/>
    <lineage>
        <taxon>Eukaryota</taxon>
        <taxon>Metazoa</taxon>
        <taxon>Ecdysozoa</taxon>
        <taxon>Arthropoda</taxon>
        <taxon>Hexapoda</taxon>
        <taxon>Insecta</taxon>
        <taxon>Pterygota</taxon>
        <taxon>Neoptera</taxon>
        <taxon>Endopterygota</taxon>
        <taxon>Diptera</taxon>
        <taxon>Nematocera</taxon>
        <taxon>Culicoidea</taxon>
        <taxon>Culicidae</taxon>
        <taxon>Culicinae</taxon>
        <taxon>Culicini</taxon>
        <taxon>Culex</taxon>
        <taxon>Culex</taxon>
    </lineage>
</organism>
<dbReference type="Proteomes" id="UP000002320">
    <property type="component" value="Unassembled WGS sequence"/>
</dbReference>
<dbReference type="GO" id="GO:0050661">
    <property type="term" value="F:NADP binding"/>
    <property type="evidence" value="ECO:0007669"/>
    <property type="project" value="InterPro"/>
</dbReference>
<dbReference type="PANTHER" id="PTHR43580:SF2">
    <property type="entry name" value="CYTOKINE-LIKE NUCLEAR FACTOR N-PAC"/>
    <property type="match status" value="1"/>
</dbReference>
<dbReference type="VEuPathDB" id="VectorBase:CPIJ006660"/>
<proteinExistence type="predicted"/>
<evidence type="ECO:0000259" key="2">
    <source>
        <dbReference type="Pfam" id="PF03446"/>
    </source>
</evidence>
<dbReference type="VEuPathDB" id="VectorBase:CQUJHB001917"/>
<dbReference type="EnsemblMetazoa" id="CPIJ006660-RA">
    <property type="protein sequence ID" value="CPIJ006660-PA"/>
    <property type="gene ID" value="CPIJ006660"/>
</dbReference>
<dbReference type="SUPFAM" id="SSF51735">
    <property type="entry name" value="NAD(P)-binding Rossmann-fold domains"/>
    <property type="match status" value="1"/>
</dbReference>
<dbReference type="HOGENOM" id="CLU_698800_0_0_1"/>
<dbReference type="KEGG" id="cqu:CpipJ_CPIJ006660"/>
<dbReference type="InterPro" id="IPR051265">
    <property type="entry name" value="HIBADH-related_NP60_sf"/>
</dbReference>
<protein>
    <submittedName>
        <fullName evidence="3 4">3-hydroxyisobutyrate dehydrogenase</fullName>
    </submittedName>
</protein>
<feature type="region of interest" description="Disordered" evidence="1">
    <location>
        <begin position="227"/>
        <end position="248"/>
    </location>
</feature>